<reference evidence="3" key="1">
    <citation type="submission" date="2020-10" db="EMBL/GenBank/DDBJ databases">
        <authorList>
            <person name="Gilroy R."/>
        </authorList>
    </citation>
    <scope>NUCLEOTIDE SEQUENCE</scope>
    <source>
        <strain evidence="3">6276</strain>
    </source>
</reference>
<name>A0A9D1EXI3_9BACT</name>
<evidence type="ECO:0000313" key="3">
    <source>
        <dbReference type="EMBL" id="HIS35725.1"/>
    </source>
</evidence>
<keyword evidence="1" id="KW-0472">Membrane</keyword>
<keyword evidence="1" id="KW-1133">Transmembrane helix</keyword>
<reference evidence="3" key="2">
    <citation type="journal article" date="2021" name="PeerJ">
        <title>Extensive microbial diversity within the chicken gut microbiome revealed by metagenomics and culture.</title>
        <authorList>
            <person name="Gilroy R."/>
            <person name="Ravi A."/>
            <person name="Getino M."/>
            <person name="Pursley I."/>
            <person name="Horton D.L."/>
            <person name="Alikhan N.F."/>
            <person name="Baker D."/>
            <person name="Gharbi K."/>
            <person name="Hall N."/>
            <person name="Watson M."/>
            <person name="Adriaenssens E.M."/>
            <person name="Foster-Nyarko E."/>
            <person name="Jarju S."/>
            <person name="Secka A."/>
            <person name="Antonio M."/>
            <person name="Oren A."/>
            <person name="Chaudhuri R.R."/>
            <person name="La Ragione R."/>
            <person name="Hildebrand F."/>
            <person name="Pallen M.J."/>
        </authorList>
    </citation>
    <scope>NUCLEOTIDE SEQUENCE</scope>
    <source>
        <strain evidence="3">6276</strain>
    </source>
</reference>
<accession>A0A9D1EXI3</accession>
<gene>
    <name evidence="3" type="ORF">IAC10_03725</name>
</gene>
<proteinExistence type="predicted"/>
<comment type="caution">
    <text evidence="3">The sequence shown here is derived from an EMBL/GenBank/DDBJ whole genome shotgun (WGS) entry which is preliminary data.</text>
</comment>
<feature type="domain" description="DZANK-type" evidence="2">
    <location>
        <begin position="6"/>
        <end position="48"/>
    </location>
</feature>
<dbReference type="Proteomes" id="UP000823928">
    <property type="component" value="Unassembled WGS sequence"/>
</dbReference>
<dbReference type="Pfam" id="PF12773">
    <property type="entry name" value="DZR"/>
    <property type="match status" value="1"/>
</dbReference>
<feature type="transmembrane region" description="Helical" evidence="1">
    <location>
        <begin position="61"/>
        <end position="83"/>
    </location>
</feature>
<protein>
    <submittedName>
        <fullName evidence="3">Zinc ribbon domain-containing protein</fullName>
    </submittedName>
</protein>
<feature type="transmembrane region" description="Helical" evidence="1">
    <location>
        <begin position="103"/>
        <end position="125"/>
    </location>
</feature>
<organism evidence="3 4">
    <name type="scientific">Candidatus Scatousia excrementigallinarum</name>
    <dbReference type="NCBI Taxonomy" id="2840935"/>
    <lineage>
        <taxon>Bacteria</taxon>
        <taxon>Candidatus Scatousia</taxon>
    </lineage>
</organism>
<keyword evidence="1" id="KW-0812">Transmembrane</keyword>
<dbReference type="EMBL" id="DVIU01000079">
    <property type="protein sequence ID" value="HIS35725.1"/>
    <property type="molecule type" value="Genomic_DNA"/>
</dbReference>
<evidence type="ECO:0000313" key="4">
    <source>
        <dbReference type="Proteomes" id="UP000823928"/>
    </source>
</evidence>
<dbReference type="AlphaFoldDB" id="A0A9D1EXI3"/>
<sequence length="152" mass="16971">MQEKECPFCGELIKGNAIKCKHCGEWLNVRCPYCDELVSANTRICPECHSKLNFLKKKDNYTLAIISWIFTVLYIFIIFGFLACLNEPGPDGIANITASDKAGNLFCIIFLLLFPLVPAIWSFCIKQAEKSVLSSGITALIFALLAIWMVLA</sequence>
<evidence type="ECO:0000259" key="2">
    <source>
        <dbReference type="Pfam" id="PF12773"/>
    </source>
</evidence>
<dbReference type="InterPro" id="IPR025874">
    <property type="entry name" value="DZR"/>
</dbReference>
<evidence type="ECO:0000256" key="1">
    <source>
        <dbReference type="SAM" id="Phobius"/>
    </source>
</evidence>
<feature type="transmembrane region" description="Helical" evidence="1">
    <location>
        <begin position="132"/>
        <end position="151"/>
    </location>
</feature>